<evidence type="ECO:0000313" key="2">
    <source>
        <dbReference type="EMBL" id="GFD25128.1"/>
    </source>
</evidence>
<name>A0A699UUU6_TANCI</name>
<organism evidence="2">
    <name type="scientific">Tanacetum cinerariifolium</name>
    <name type="common">Dalmatian daisy</name>
    <name type="synonym">Chrysanthemum cinerariifolium</name>
    <dbReference type="NCBI Taxonomy" id="118510"/>
    <lineage>
        <taxon>Eukaryota</taxon>
        <taxon>Viridiplantae</taxon>
        <taxon>Streptophyta</taxon>
        <taxon>Embryophyta</taxon>
        <taxon>Tracheophyta</taxon>
        <taxon>Spermatophyta</taxon>
        <taxon>Magnoliopsida</taxon>
        <taxon>eudicotyledons</taxon>
        <taxon>Gunneridae</taxon>
        <taxon>Pentapetalae</taxon>
        <taxon>asterids</taxon>
        <taxon>campanulids</taxon>
        <taxon>Asterales</taxon>
        <taxon>Asteraceae</taxon>
        <taxon>Asteroideae</taxon>
        <taxon>Anthemideae</taxon>
        <taxon>Anthemidinae</taxon>
        <taxon>Tanacetum</taxon>
    </lineage>
</organism>
<sequence>NDDKSEGDEDRGMDDTTNQFSDDVQDKEVDVEMTDAQQDKGSLEITQEQVVEFWELYLS</sequence>
<reference evidence="2" key="1">
    <citation type="journal article" date="2019" name="Sci. Rep.">
        <title>Draft genome of Tanacetum cinerariifolium, the natural source of mosquito coil.</title>
        <authorList>
            <person name="Yamashiro T."/>
            <person name="Shiraishi A."/>
            <person name="Satake H."/>
            <person name="Nakayama K."/>
        </authorList>
    </citation>
    <scope>NUCLEOTIDE SEQUENCE</scope>
</reference>
<dbReference type="AlphaFoldDB" id="A0A699UUU6"/>
<proteinExistence type="predicted"/>
<feature type="non-terminal residue" evidence="2">
    <location>
        <position position="1"/>
    </location>
</feature>
<comment type="caution">
    <text evidence="2">The sequence shown here is derived from an EMBL/GenBank/DDBJ whole genome shotgun (WGS) entry which is preliminary data.</text>
</comment>
<feature type="compositionally biased region" description="Acidic residues" evidence="1">
    <location>
        <begin position="1"/>
        <end position="12"/>
    </location>
</feature>
<gene>
    <name evidence="2" type="ORF">Tci_897097</name>
</gene>
<dbReference type="EMBL" id="BKCJ011358145">
    <property type="protein sequence ID" value="GFD25128.1"/>
    <property type="molecule type" value="Genomic_DNA"/>
</dbReference>
<protein>
    <submittedName>
        <fullName evidence="2">Uncharacterized protein</fullName>
    </submittedName>
</protein>
<feature type="region of interest" description="Disordered" evidence="1">
    <location>
        <begin position="1"/>
        <end position="27"/>
    </location>
</feature>
<evidence type="ECO:0000256" key="1">
    <source>
        <dbReference type="SAM" id="MobiDB-lite"/>
    </source>
</evidence>
<accession>A0A699UUU6</accession>